<sequence length="511" mass="54886">MYLTQGLHRALQQNPDAPLTVFGDRIRTVGESADRVMRLAGAFRRLGIGAGDRIAILSLNSDRFHEYLLATWWIGAVVVPLNIRWAVPENRYALRQSGARVLLVDETFAPLAADLRDDLDTVVHCADGPAPPDMLAYEDLTGGDPVPDARCGGDRLAGIFYTGGTTGFPKGVMLSHANLLVSAMGSQAAVDFAIPGGRLLHASPMFHLADLAAWTAQTVVGGTHVIVPAFEPAAVLSAVETRRVTSTLLAPVMIRALVDHPGLAASELSSLRSIVYGASPIPEETLERAMAALPGTSFVQAYGMTELAPVATLLSAADHAAREHLRTCGRAAPHAEVRIVGPDGAEVPRGQVGEVAVRGANVMLGYWRDPEQTAAAVRDGWMHTGDGAFMDDDGYVHIVDRLKDMIISGGENVYSTEVENAVAAHPAVAACAVIGVPDAEWGERVHAVIVLRPGHTLTHEEIREHCKRTIAGYKAPRSTEFTDELPCLPTGKILKRELRERHWNGQPRSVR</sequence>
<evidence type="ECO:0000313" key="5">
    <source>
        <dbReference type="EMBL" id="POM27869.1"/>
    </source>
</evidence>
<dbReference type="RefSeq" id="WP_103562635.1">
    <property type="nucleotide sequence ID" value="NZ_MTBP01000001.1"/>
</dbReference>
<dbReference type="CDD" id="cd17631">
    <property type="entry name" value="FACL_FadD13-like"/>
    <property type="match status" value="1"/>
</dbReference>
<evidence type="ECO:0000313" key="6">
    <source>
        <dbReference type="Proteomes" id="UP000242367"/>
    </source>
</evidence>
<protein>
    <submittedName>
        <fullName evidence="5">Long-chain-fatty-acid--CoA ligase</fullName>
        <ecNumber evidence="5">6.2.1.3</ecNumber>
    </submittedName>
</protein>
<evidence type="ECO:0000256" key="1">
    <source>
        <dbReference type="ARBA" id="ARBA00006432"/>
    </source>
</evidence>
<gene>
    <name evidence="5" type="primary">lcfB_2</name>
    <name evidence="5" type="ORF">BTM25_22930</name>
</gene>
<dbReference type="Gene3D" id="3.40.50.12780">
    <property type="entry name" value="N-terminal domain of ligase-like"/>
    <property type="match status" value="1"/>
</dbReference>
<dbReference type="Gene3D" id="3.30.300.30">
    <property type="match status" value="1"/>
</dbReference>
<dbReference type="InterPro" id="IPR045851">
    <property type="entry name" value="AMP-bd_C_sf"/>
</dbReference>
<feature type="domain" description="AMP-binding enzyme C-terminal" evidence="4">
    <location>
        <begin position="417"/>
        <end position="492"/>
    </location>
</feature>
<dbReference type="InterPro" id="IPR025110">
    <property type="entry name" value="AMP-bd_C"/>
</dbReference>
<proteinExistence type="inferred from homology"/>
<dbReference type="InterPro" id="IPR042099">
    <property type="entry name" value="ANL_N_sf"/>
</dbReference>
<dbReference type="EC" id="6.2.1.3" evidence="5"/>
<reference evidence="5 6" key="1">
    <citation type="journal article" date="2017" name="Chemistry">
        <title>Isolation, Biosynthesis and Chemical Modifications of Rubterolones A-F: Rare Tropolone Alkaloids from Actinomadura sp. 5-2.</title>
        <authorList>
            <person name="Guo H."/>
            <person name="Benndorf R."/>
            <person name="Leichnitz D."/>
            <person name="Klassen J.L."/>
            <person name="Vollmers J."/>
            <person name="Gorls H."/>
            <person name="Steinacker M."/>
            <person name="Weigel C."/>
            <person name="Dahse H.M."/>
            <person name="Kaster A.K."/>
            <person name="de Beer Z.W."/>
            <person name="Poulsen M."/>
            <person name="Beemelmanns C."/>
        </authorList>
    </citation>
    <scope>NUCLEOTIDE SEQUENCE [LARGE SCALE GENOMIC DNA]</scope>
    <source>
        <strain evidence="5 6">5-2</strain>
    </source>
</reference>
<evidence type="ECO:0000259" key="3">
    <source>
        <dbReference type="Pfam" id="PF00501"/>
    </source>
</evidence>
<comment type="caution">
    <text evidence="5">The sequence shown here is derived from an EMBL/GenBank/DDBJ whole genome shotgun (WGS) entry which is preliminary data.</text>
</comment>
<dbReference type="Proteomes" id="UP000242367">
    <property type="component" value="Unassembled WGS sequence"/>
</dbReference>
<dbReference type="PANTHER" id="PTHR43767">
    <property type="entry name" value="LONG-CHAIN-FATTY-ACID--COA LIGASE"/>
    <property type="match status" value="1"/>
</dbReference>
<dbReference type="GO" id="GO:0004467">
    <property type="term" value="F:long-chain fatty acid-CoA ligase activity"/>
    <property type="evidence" value="ECO:0007669"/>
    <property type="project" value="UniProtKB-EC"/>
</dbReference>
<keyword evidence="2 5" id="KW-0436">Ligase</keyword>
<dbReference type="SUPFAM" id="SSF56801">
    <property type="entry name" value="Acetyl-CoA synthetase-like"/>
    <property type="match status" value="1"/>
</dbReference>
<feature type="domain" description="AMP-dependent synthetase/ligase" evidence="3">
    <location>
        <begin position="8"/>
        <end position="367"/>
    </location>
</feature>
<comment type="similarity">
    <text evidence="1">Belongs to the ATP-dependent AMP-binding enzyme family.</text>
</comment>
<dbReference type="NCBIfam" id="NF004837">
    <property type="entry name" value="PRK06187.1"/>
    <property type="match status" value="1"/>
</dbReference>
<evidence type="ECO:0000256" key="2">
    <source>
        <dbReference type="ARBA" id="ARBA00022598"/>
    </source>
</evidence>
<dbReference type="InterPro" id="IPR050237">
    <property type="entry name" value="ATP-dep_AMP-bd_enzyme"/>
</dbReference>
<dbReference type="EMBL" id="MTBP01000001">
    <property type="protein sequence ID" value="POM27869.1"/>
    <property type="molecule type" value="Genomic_DNA"/>
</dbReference>
<dbReference type="Pfam" id="PF00501">
    <property type="entry name" value="AMP-binding"/>
    <property type="match status" value="1"/>
</dbReference>
<dbReference type="Pfam" id="PF13193">
    <property type="entry name" value="AMP-binding_C"/>
    <property type="match status" value="1"/>
</dbReference>
<organism evidence="5 6">
    <name type="scientific">Actinomadura rubteroloni</name>
    <dbReference type="NCBI Taxonomy" id="1926885"/>
    <lineage>
        <taxon>Bacteria</taxon>
        <taxon>Bacillati</taxon>
        <taxon>Actinomycetota</taxon>
        <taxon>Actinomycetes</taxon>
        <taxon>Streptosporangiales</taxon>
        <taxon>Thermomonosporaceae</taxon>
        <taxon>Actinomadura</taxon>
    </lineage>
</organism>
<dbReference type="AlphaFoldDB" id="A0A2P4US36"/>
<dbReference type="InterPro" id="IPR000873">
    <property type="entry name" value="AMP-dep_synth/lig_dom"/>
</dbReference>
<dbReference type="PANTHER" id="PTHR43767:SF1">
    <property type="entry name" value="NONRIBOSOMAL PEPTIDE SYNTHASE PES1 (EUROFUNG)-RELATED"/>
    <property type="match status" value="1"/>
</dbReference>
<dbReference type="PROSITE" id="PS00455">
    <property type="entry name" value="AMP_BINDING"/>
    <property type="match status" value="1"/>
</dbReference>
<keyword evidence="6" id="KW-1185">Reference proteome</keyword>
<evidence type="ECO:0000259" key="4">
    <source>
        <dbReference type="Pfam" id="PF13193"/>
    </source>
</evidence>
<dbReference type="FunFam" id="3.30.300.30:FF:000008">
    <property type="entry name" value="2,3-dihydroxybenzoate-AMP ligase"/>
    <property type="match status" value="1"/>
</dbReference>
<accession>A0A2P4US36</accession>
<name>A0A2P4US36_9ACTN</name>
<dbReference type="InterPro" id="IPR020845">
    <property type="entry name" value="AMP-binding_CS"/>
</dbReference>